<accession>A0ABW7R2H8</accession>
<evidence type="ECO:0000313" key="1">
    <source>
        <dbReference type="EMBL" id="MFH8551468.1"/>
    </source>
</evidence>
<reference evidence="1 2" key="1">
    <citation type="submission" date="2024-10" db="EMBL/GenBank/DDBJ databases">
        <title>The Natural Products Discovery Center: Release of the First 8490 Sequenced Strains for Exploring Actinobacteria Biosynthetic Diversity.</title>
        <authorList>
            <person name="Kalkreuter E."/>
            <person name="Kautsar S.A."/>
            <person name="Yang D."/>
            <person name="Bader C.D."/>
            <person name="Teijaro C.N."/>
            <person name="Fluegel L."/>
            <person name="Davis C.M."/>
            <person name="Simpson J.R."/>
            <person name="Lauterbach L."/>
            <person name="Steele A.D."/>
            <person name="Gui C."/>
            <person name="Meng S."/>
            <person name="Li G."/>
            <person name="Viehrig K."/>
            <person name="Ye F."/>
            <person name="Su P."/>
            <person name="Kiefer A.F."/>
            <person name="Nichols A."/>
            <person name="Cepeda A.J."/>
            <person name="Yan W."/>
            <person name="Fan B."/>
            <person name="Jiang Y."/>
            <person name="Adhikari A."/>
            <person name="Zheng C.-J."/>
            <person name="Schuster L."/>
            <person name="Cowan T.M."/>
            <person name="Smanski M.J."/>
            <person name="Chevrette M.G."/>
            <person name="De Carvalho L.P.S."/>
            <person name="Shen B."/>
        </authorList>
    </citation>
    <scope>NUCLEOTIDE SEQUENCE [LARGE SCALE GENOMIC DNA]</scope>
    <source>
        <strain evidence="1 2">NPDC017990</strain>
    </source>
</reference>
<evidence type="ECO:0000313" key="2">
    <source>
        <dbReference type="Proteomes" id="UP001610818"/>
    </source>
</evidence>
<protein>
    <submittedName>
        <fullName evidence="1">Uncharacterized protein</fullName>
    </submittedName>
</protein>
<proteinExistence type="predicted"/>
<keyword evidence="2" id="KW-1185">Reference proteome</keyword>
<sequence>MGGELIGPVLLAALEQRFTEDFLPPCEAQAIVHPNGFVKLPLARTADGVIRFFLHVWRSGSEDAAVHDHRWPFASVVLGGELAHTMMDVAVTSGGVPRGGPDVGSPGVFDVARYRPGGGEHCFDLSRRERAVISHRRRHVFPVGQSYGMEAFAFHRARASAGAMTFVARGLPQRPYARVLVEQGGFLPPSRRWRLLEAPERRQYLRDALEVLG</sequence>
<dbReference type="RefSeq" id="WP_397718410.1">
    <property type="nucleotide sequence ID" value="NZ_JBIRGN010000012.1"/>
</dbReference>
<comment type="caution">
    <text evidence="1">The sequence shown here is derived from an EMBL/GenBank/DDBJ whole genome shotgun (WGS) entry which is preliminary data.</text>
</comment>
<gene>
    <name evidence="1" type="ORF">ACH4F9_41445</name>
</gene>
<dbReference type="EMBL" id="JBIRGQ010000012">
    <property type="protein sequence ID" value="MFH8551468.1"/>
    <property type="molecule type" value="Genomic_DNA"/>
</dbReference>
<name>A0ABW7R2H8_9ACTN</name>
<dbReference type="Proteomes" id="UP001610818">
    <property type="component" value="Unassembled WGS sequence"/>
</dbReference>
<organism evidence="1 2">
    <name type="scientific">Streptomyces longisporoflavus</name>
    <dbReference type="NCBI Taxonomy" id="28044"/>
    <lineage>
        <taxon>Bacteria</taxon>
        <taxon>Bacillati</taxon>
        <taxon>Actinomycetota</taxon>
        <taxon>Actinomycetes</taxon>
        <taxon>Kitasatosporales</taxon>
        <taxon>Streptomycetaceae</taxon>
        <taxon>Streptomyces</taxon>
    </lineage>
</organism>